<feature type="domain" description="DC1" evidence="3">
    <location>
        <begin position="148"/>
        <end position="199"/>
    </location>
</feature>
<name>A0A067DGG4_CITSI</name>
<feature type="domain" description="DC1" evidence="3">
    <location>
        <begin position="403"/>
        <end position="452"/>
    </location>
</feature>
<reference evidence="4 5" key="1">
    <citation type="submission" date="2014-04" db="EMBL/GenBank/DDBJ databases">
        <authorList>
            <consortium name="International Citrus Genome Consortium"/>
            <person name="Gmitter F."/>
            <person name="Chen C."/>
            <person name="Farmerie W."/>
            <person name="Harkins T."/>
            <person name="Desany B."/>
            <person name="Mohiuddin M."/>
            <person name="Kodira C."/>
            <person name="Borodovsky M."/>
            <person name="Lomsadze A."/>
            <person name="Burns P."/>
            <person name="Jenkins J."/>
            <person name="Prochnik S."/>
            <person name="Shu S."/>
            <person name="Chapman J."/>
            <person name="Pitluck S."/>
            <person name="Schmutz J."/>
            <person name="Rokhsar D."/>
        </authorList>
    </citation>
    <scope>NUCLEOTIDE SEQUENCE</scope>
</reference>
<evidence type="ECO:0000313" key="5">
    <source>
        <dbReference type="Proteomes" id="UP000027120"/>
    </source>
</evidence>
<feature type="coiled-coil region" evidence="2">
    <location>
        <begin position="469"/>
        <end position="506"/>
    </location>
</feature>
<dbReference type="Proteomes" id="UP000027120">
    <property type="component" value="Unassembled WGS sequence"/>
</dbReference>
<proteinExistence type="predicted"/>
<feature type="domain" description="DC1" evidence="3">
    <location>
        <begin position="210"/>
        <end position="256"/>
    </location>
</feature>
<dbReference type="PaxDb" id="2711-XP_006494513.1"/>
<dbReference type="PANTHER" id="PTHR46288:SF27">
    <property type="entry name" value="CYSTEINE_HISTIDINE-RICH C1 DOMAIN FAMILY PROTEIN"/>
    <property type="match status" value="1"/>
</dbReference>
<evidence type="ECO:0000256" key="1">
    <source>
        <dbReference type="ARBA" id="ARBA00022737"/>
    </source>
</evidence>
<sequence>VICSLEGELGDVQGRIVNRSIVDRTETGEGETEKEIKNYILHKHPIVLYENEGGKLNCYGCGDPLCMNEHESYVCGKCNFEIGYQLALMLMKYDSSHLDPLTLIEEDSTRCELCYSNNISGPIYGCTPCNLYIHKSCSKNPPSPIRHPLHPSHDVNLVMDSDYRKMSSCQACGSQGCLDKFYQCFICDEPKFELHIECARSLTPNIQYSGHEHLVTLINVNLSSQRRECSTCGFDILLGSPFLSCLECKVSFHVECGVKTLEQSDRGELLKHFSHPHVFVLCENEDNDDQFCYGCDRPAQGPAYSCDSCKLYHFKSCAELPREIQHRFHQHVLTLHFSVPSHQCSAFKDHQHKLTIFEKLYGNPRCEANYNLSPSAHYIRCVKCDFTIHLWCAPLPKAIQHESHHHSLTLMDKFVDDDYEEEFCDICEEKRDRQECIYYCVECDFVAEFNCMLPEVILCLMGKRGDVQLRINNREISDKEEEKKKIEAILEDIDEVESITEEEKNKIEAIVEDIDKEIECIS</sequence>
<dbReference type="AlphaFoldDB" id="A0A067DGG4"/>
<dbReference type="Pfam" id="PF03107">
    <property type="entry name" value="C1_2"/>
    <property type="match status" value="4"/>
</dbReference>
<organism evidence="4 5">
    <name type="scientific">Citrus sinensis</name>
    <name type="common">Sweet orange</name>
    <name type="synonym">Citrus aurantium var. sinensis</name>
    <dbReference type="NCBI Taxonomy" id="2711"/>
    <lineage>
        <taxon>Eukaryota</taxon>
        <taxon>Viridiplantae</taxon>
        <taxon>Streptophyta</taxon>
        <taxon>Embryophyta</taxon>
        <taxon>Tracheophyta</taxon>
        <taxon>Spermatophyta</taxon>
        <taxon>Magnoliopsida</taxon>
        <taxon>eudicotyledons</taxon>
        <taxon>Gunneridae</taxon>
        <taxon>Pentapetalae</taxon>
        <taxon>rosids</taxon>
        <taxon>malvids</taxon>
        <taxon>Sapindales</taxon>
        <taxon>Rutaceae</taxon>
        <taxon>Aurantioideae</taxon>
        <taxon>Citrus</taxon>
    </lineage>
</organism>
<feature type="domain" description="DC1" evidence="3">
    <location>
        <begin position="96"/>
        <end position="137"/>
    </location>
</feature>
<evidence type="ECO:0000256" key="2">
    <source>
        <dbReference type="SAM" id="Coils"/>
    </source>
</evidence>
<keyword evidence="1" id="KW-0677">Repeat</keyword>
<dbReference type="InterPro" id="IPR004146">
    <property type="entry name" value="DC1"/>
</dbReference>
<dbReference type="InterPro" id="IPR046349">
    <property type="entry name" value="C1-like_sf"/>
</dbReference>
<feature type="non-terminal residue" evidence="4">
    <location>
        <position position="1"/>
    </location>
</feature>
<accession>A0A067DGG4</accession>
<gene>
    <name evidence="4" type="ORF">CISIN_1g0469251mg</name>
</gene>
<keyword evidence="2" id="KW-0175">Coiled coil</keyword>
<dbReference type="EMBL" id="KK785875">
    <property type="protein sequence ID" value="KDO40635.1"/>
    <property type="molecule type" value="Genomic_DNA"/>
</dbReference>
<evidence type="ECO:0000313" key="4">
    <source>
        <dbReference type="EMBL" id="KDO40635.1"/>
    </source>
</evidence>
<dbReference type="SUPFAM" id="SSF57889">
    <property type="entry name" value="Cysteine-rich domain"/>
    <property type="match status" value="5"/>
</dbReference>
<evidence type="ECO:0000259" key="3">
    <source>
        <dbReference type="Pfam" id="PF03107"/>
    </source>
</evidence>
<protein>
    <recommendedName>
        <fullName evidence="3">DC1 domain-containing protein</fullName>
    </recommendedName>
</protein>
<keyword evidence="5" id="KW-1185">Reference proteome</keyword>
<dbReference type="PANTHER" id="PTHR46288">
    <property type="entry name" value="PHORBOL-ESTER/DAG-TYPE DOMAIN-CONTAINING PROTEIN"/>
    <property type="match status" value="1"/>
</dbReference>